<accession>A6HFR8</accession>
<evidence type="ECO:0000313" key="4">
    <source>
        <dbReference type="Proteomes" id="UP000234681"/>
    </source>
</evidence>
<dbReference type="Gene3D" id="6.10.50.20">
    <property type="match status" value="1"/>
</dbReference>
<sequence length="116" mass="12159">MEDSQSDMSIELPLSQETFSCLWKLLPPDDILPTTATGSPNSMEDLFLPQDVAELLEGPEEALQVSAPAAQEPGTEAPAPVAPASATPWPLSSSVPSQKTYQGKSVGVSASRCSES</sequence>
<gene>
    <name evidence="3 5" type="primary">Tp53</name>
    <name evidence="3" type="ORF">rCG_34931</name>
</gene>
<dbReference type="EMBL" id="CH473948">
    <property type="protein sequence ID" value="EDM04871.1"/>
    <property type="molecule type" value="Genomic_DNA"/>
</dbReference>
<evidence type="ECO:0000313" key="3">
    <source>
        <dbReference type="EMBL" id="EDM04871.1"/>
    </source>
</evidence>
<name>A6HFR8_RAT</name>
<proteinExistence type="predicted"/>
<feature type="domain" description="p53 transactivation" evidence="2">
    <location>
        <begin position="6"/>
        <end position="29"/>
    </location>
</feature>
<dbReference type="RGD" id="3889">
    <property type="gene designation" value="Tp53"/>
</dbReference>
<dbReference type="Pfam" id="PF08563">
    <property type="entry name" value="P53_TAD"/>
    <property type="match status" value="1"/>
</dbReference>
<feature type="region of interest" description="Disordered" evidence="1">
    <location>
        <begin position="60"/>
        <end position="116"/>
    </location>
</feature>
<feature type="compositionally biased region" description="Polar residues" evidence="1">
    <location>
        <begin position="91"/>
        <end position="103"/>
    </location>
</feature>
<evidence type="ECO:0000313" key="5">
    <source>
        <dbReference type="RGD" id="3889"/>
    </source>
</evidence>
<feature type="compositionally biased region" description="Low complexity" evidence="1">
    <location>
        <begin position="77"/>
        <end position="90"/>
    </location>
</feature>
<evidence type="ECO:0000259" key="2">
    <source>
        <dbReference type="Pfam" id="PF08563"/>
    </source>
</evidence>
<dbReference type="InterPro" id="IPR013872">
    <property type="entry name" value="p53_transactivation_domain"/>
</dbReference>
<evidence type="ECO:0000256" key="1">
    <source>
        <dbReference type="SAM" id="MobiDB-lite"/>
    </source>
</evidence>
<protein>
    <submittedName>
        <fullName evidence="3">Tumor protein p53, isoform CRA_a</fullName>
    </submittedName>
</protein>
<organism evidence="3 4">
    <name type="scientific">Rattus norvegicus</name>
    <name type="common">Rat</name>
    <dbReference type="NCBI Taxonomy" id="10116"/>
    <lineage>
        <taxon>Eukaryota</taxon>
        <taxon>Metazoa</taxon>
        <taxon>Chordata</taxon>
        <taxon>Craniata</taxon>
        <taxon>Vertebrata</taxon>
        <taxon>Euteleostomi</taxon>
        <taxon>Mammalia</taxon>
        <taxon>Eutheria</taxon>
        <taxon>Euarchontoglires</taxon>
        <taxon>Glires</taxon>
        <taxon>Rodentia</taxon>
        <taxon>Myomorpha</taxon>
        <taxon>Muroidea</taxon>
        <taxon>Muridae</taxon>
        <taxon>Murinae</taxon>
        <taxon>Rattus</taxon>
    </lineage>
</organism>
<dbReference type="AlphaFoldDB" id="A6HFR8"/>
<reference evidence="3 4" key="1">
    <citation type="submission" date="2005-07" db="EMBL/GenBank/DDBJ databases">
        <authorList>
            <person name="Mural R.J."/>
            <person name="Li P.W."/>
            <person name="Adams M.D."/>
            <person name="Amanatides P.G."/>
            <person name="Baden-Tillson H."/>
            <person name="Barnstead M."/>
            <person name="Chin S.H."/>
            <person name="Dew I."/>
            <person name="Evans C.A."/>
            <person name="Ferriera S."/>
            <person name="Flanigan M."/>
            <person name="Fosler C."/>
            <person name="Glodek A."/>
            <person name="Gu Z."/>
            <person name="Holt R.A."/>
            <person name="Jennings D."/>
            <person name="Kraft C.L."/>
            <person name="Lu F."/>
            <person name="Nguyen T."/>
            <person name="Nusskern D.R."/>
            <person name="Pfannkoch C.M."/>
            <person name="Sitter C."/>
            <person name="Sutton G.G."/>
            <person name="Venter J.C."/>
            <person name="Wang Z."/>
            <person name="Woodage T."/>
            <person name="Zheng X.H."/>
            <person name="Zhong F."/>
        </authorList>
    </citation>
    <scope>NUCLEOTIDE SEQUENCE [LARGE SCALE GENOMIC DNA]</scope>
    <source>
        <strain>BN</strain>
        <strain evidence="4">Sprague-Dawley</strain>
    </source>
</reference>
<dbReference type="Proteomes" id="UP000234681">
    <property type="component" value="Chromosome 10"/>
</dbReference>